<gene>
    <name evidence="7" type="ORF">N801_04070</name>
</gene>
<dbReference type="STRING" id="1385519.N801_04070"/>
<dbReference type="GO" id="GO:0043565">
    <property type="term" value="F:sequence-specific DNA binding"/>
    <property type="evidence" value="ECO:0007669"/>
    <property type="project" value="TreeGrafter"/>
</dbReference>
<dbReference type="InterPro" id="IPR023095">
    <property type="entry name" value="Ade_MeTrfase_dom_2"/>
</dbReference>
<protein>
    <recommendedName>
        <fullName evidence="2">site-specific DNA-methyltransferase (adenine-specific)</fullName>
        <ecNumber evidence="2">2.1.1.72</ecNumber>
    </recommendedName>
</protein>
<dbReference type="PANTHER" id="PTHR30481">
    <property type="entry name" value="DNA ADENINE METHYLASE"/>
    <property type="match status" value="1"/>
</dbReference>
<comment type="caution">
    <text evidence="7">The sequence shown here is derived from an EMBL/GenBank/DDBJ whole genome shotgun (WGS) entry which is preliminary data.</text>
</comment>
<keyword evidence="4 7" id="KW-0808">Transferase</keyword>
<comment type="catalytic activity">
    <reaction evidence="6">
        <text>a 2'-deoxyadenosine in DNA + S-adenosyl-L-methionine = an N(6)-methyl-2'-deoxyadenosine in DNA + S-adenosyl-L-homocysteine + H(+)</text>
        <dbReference type="Rhea" id="RHEA:15197"/>
        <dbReference type="Rhea" id="RHEA-COMP:12418"/>
        <dbReference type="Rhea" id="RHEA-COMP:12419"/>
        <dbReference type="ChEBI" id="CHEBI:15378"/>
        <dbReference type="ChEBI" id="CHEBI:57856"/>
        <dbReference type="ChEBI" id="CHEBI:59789"/>
        <dbReference type="ChEBI" id="CHEBI:90615"/>
        <dbReference type="ChEBI" id="CHEBI:90616"/>
        <dbReference type="EC" id="2.1.1.72"/>
    </reaction>
</comment>
<evidence type="ECO:0000256" key="5">
    <source>
        <dbReference type="ARBA" id="ARBA00022691"/>
    </source>
</evidence>
<sequence>MAPFLANLMRAQTPRPTVYAEPFAGGAGAALRLLVDSDVQEIRINDLDPGIAAFWRSVFFDTDRFARKITDCKVTMTAWRRHRAVYLSPEGRTDLELGFAAFFLNRCNRSGIIGARPIGGIDQSGQWKLDARFNAVELAKRVRYLGAFRDRVRVTQLDARVFLNQIADDPDPVLVYVDPPYIVQGDQLYLDKLSYADHRDLALQLRASQFRWLLTYDCDGRITDELYPDLRCASFNIAHTAQVQHIGREYAVFSDNLVVNDMGILPRETAQWVV</sequence>
<reference evidence="7 8" key="1">
    <citation type="submission" date="2013-08" db="EMBL/GenBank/DDBJ databases">
        <title>The genome sequence of Knoellia aerolata.</title>
        <authorList>
            <person name="Zhu W."/>
            <person name="Wang G."/>
        </authorList>
    </citation>
    <scope>NUCLEOTIDE SEQUENCE [LARGE SCALE GENOMIC DNA]</scope>
    <source>
        <strain evidence="7 8">DSM 18566</strain>
    </source>
</reference>
<dbReference type="SUPFAM" id="SSF53335">
    <property type="entry name" value="S-adenosyl-L-methionine-dependent methyltransferases"/>
    <property type="match status" value="1"/>
</dbReference>
<dbReference type="GO" id="GO:0009007">
    <property type="term" value="F:site-specific DNA-methyltransferase (adenine-specific) activity"/>
    <property type="evidence" value="ECO:0007669"/>
    <property type="project" value="UniProtKB-EC"/>
</dbReference>
<dbReference type="InterPro" id="IPR012327">
    <property type="entry name" value="MeTrfase_D12"/>
</dbReference>
<dbReference type="AlphaFoldDB" id="A0A0A0K250"/>
<accession>A0A0A0K250</accession>
<dbReference type="InterPro" id="IPR029063">
    <property type="entry name" value="SAM-dependent_MTases_sf"/>
</dbReference>
<name>A0A0A0K250_9MICO</name>
<keyword evidence="3 7" id="KW-0489">Methyltransferase</keyword>
<evidence type="ECO:0000256" key="4">
    <source>
        <dbReference type="ARBA" id="ARBA00022679"/>
    </source>
</evidence>
<dbReference type="EC" id="2.1.1.72" evidence="2"/>
<evidence type="ECO:0000313" key="8">
    <source>
        <dbReference type="Proteomes" id="UP000030013"/>
    </source>
</evidence>
<proteinExistence type="inferred from homology"/>
<dbReference type="Gene3D" id="1.10.1020.10">
    <property type="entry name" value="Adenine-specific Methyltransferase, Domain 2"/>
    <property type="match status" value="1"/>
</dbReference>
<dbReference type="eggNOG" id="COG0338">
    <property type="taxonomic scope" value="Bacteria"/>
</dbReference>
<dbReference type="Proteomes" id="UP000030013">
    <property type="component" value="Unassembled WGS sequence"/>
</dbReference>
<dbReference type="GO" id="GO:0032259">
    <property type="term" value="P:methylation"/>
    <property type="evidence" value="ECO:0007669"/>
    <property type="project" value="UniProtKB-KW"/>
</dbReference>
<evidence type="ECO:0000256" key="6">
    <source>
        <dbReference type="ARBA" id="ARBA00047942"/>
    </source>
</evidence>
<evidence type="ECO:0000256" key="2">
    <source>
        <dbReference type="ARBA" id="ARBA00011900"/>
    </source>
</evidence>
<dbReference type="PANTHER" id="PTHR30481:SF2">
    <property type="entry name" value="SITE-SPECIFIC DNA-METHYLTRANSFERASE (ADENINE-SPECIFIC)"/>
    <property type="match status" value="1"/>
</dbReference>
<dbReference type="Pfam" id="PF02086">
    <property type="entry name" value="MethyltransfD12"/>
    <property type="match status" value="1"/>
</dbReference>
<comment type="similarity">
    <text evidence="1">Belongs to the N(4)/N(6)-methyltransferase family.</text>
</comment>
<evidence type="ECO:0000256" key="1">
    <source>
        <dbReference type="ARBA" id="ARBA00006594"/>
    </source>
</evidence>
<organism evidence="7 8">
    <name type="scientific">Knoellia aerolata DSM 18566</name>
    <dbReference type="NCBI Taxonomy" id="1385519"/>
    <lineage>
        <taxon>Bacteria</taxon>
        <taxon>Bacillati</taxon>
        <taxon>Actinomycetota</taxon>
        <taxon>Actinomycetes</taxon>
        <taxon>Micrococcales</taxon>
        <taxon>Intrasporangiaceae</taxon>
        <taxon>Knoellia</taxon>
    </lineage>
</organism>
<evidence type="ECO:0000313" key="7">
    <source>
        <dbReference type="EMBL" id="KGN41866.1"/>
    </source>
</evidence>
<dbReference type="GO" id="GO:0006298">
    <property type="term" value="P:mismatch repair"/>
    <property type="evidence" value="ECO:0007669"/>
    <property type="project" value="TreeGrafter"/>
</dbReference>
<keyword evidence="5" id="KW-0949">S-adenosyl-L-methionine</keyword>
<dbReference type="Gene3D" id="3.40.50.150">
    <property type="entry name" value="Vaccinia Virus protein VP39"/>
    <property type="match status" value="1"/>
</dbReference>
<evidence type="ECO:0000256" key="3">
    <source>
        <dbReference type="ARBA" id="ARBA00022603"/>
    </source>
</evidence>
<keyword evidence="8" id="KW-1185">Reference proteome</keyword>
<dbReference type="EMBL" id="AVPL01000011">
    <property type="protein sequence ID" value="KGN41866.1"/>
    <property type="molecule type" value="Genomic_DNA"/>
</dbReference>
<dbReference type="GO" id="GO:1904047">
    <property type="term" value="F:S-adenosyl-L-methionine binding"/>
    <property type="evidence" value="ECO:0007669"/>
    <property type="project" value="TreeGrafter"/>
</dbReference>
<dbReference type="GO" id="GO:0009307">
    <property type="term" value="P:DNA restriction-modification system"/>
    <property type="evidence" value="ECO:0007669"/>
    <property type="project" value="InterPro"/>
</dbReference>